<reference evidence="9 10" key="1">
    <citation type="submission" date="2018-06" db="EMBL/GenBank/DDBJ databases">
        <authorList>
            <consortium name="Pathogen Informatics"/>
            <person name="Doyle S."/>
        </authorList>
    </citation>
    <scope>NUCLEOTIDE SEQUENCE [LARGE SCALE GENOMIC DNA]</scope>
    <source>
        <strain evidence="9 10">NCTC12722</strain>
    </source>
</reference>
<feature type="binding site" evidence="7">
    <location>
        <position position="56"/>
    </location>
    <ligand>
        <name>Zn(2+)</name>
        <dbReference type="ChEBI" id="CHEBI:29105"/>
        <label>1</label>
    </ligand>
</feature>
<evidence type="ECO:0000256" key="6">
    <source>
        <dbReference type="ARBA" id="ARBA00022833"/>
    </source>
</evidence>
<dbReference type="PANTHER" id="PTHR43705">
    <property type="entry name" value="HYDROXYACYLGLUTATHIONE HYDROLASE"/>
    <property type="match status" value="1"/>
</dbReference>
<dbReference type="OrthoDB" id="9802248at2"/>
<dbReference type="CDD" id="cd07723">
    <property type="entry name" value="hydroxyacylglutathione_hydrolase_MBL-fold"/>
    <property type="match status" value="1"/>
</dbReference>
<dbReference type="EC" id="3.1.2.6" evidence="7"/>
<dbReference type="InterPro" id="IPR050110">
    <property type="entry name" value="Glyoxalase_II_hydrolase"/>
</dbReference>
<dbReference type="Gene3D" id="3.60.15.10">
    <property type="entry name" value="Ribonuclease Z/Hydroxyacylglutathione hydrolase-like"/>
    <property type="match status" value="1"/>
</dbReference>
<comment type="pathway">
    <text evidence="2 7">Secondary metabolite metabolism; methylglyoxal degradation; (R)-lactate from methylglyoxal: step 2/2.</text>
</comment>
<dbReference type="HAMAP" id="MF_01374">
    <property type="entry name" value="Glyoxalase_2"/>
    <property type="match status" value="1"/>
</dbReference>
<evidence type="ECO:0000313" key="10">
    <source>
        <dbReference type="Proteomes" id="UP000254343"/>
    </source>
</evidence>
<evidence type="ECO:0000256" key="5">
    <source>
        <dbReference type="ARBA" id="ARBA00022801"/>
    </source>
</evidence>
<name>A0A380W4M2_AFIFE</name>
<evidence type="ECO:0000313" key="9">
    <source>
        <dbReference type="EMBL" id="SUU83918.1"/>
    </source>
</evidence>
<feature type="domain" description="Metallo-beta-lactamase" evidence="8">
    <location>
        <begin position="13"/>
        <end position="172"/>
    </location>
</feature>
<evidence type="ECO:0000256" key="3">
    <source>
        <dbReference type="ARBA" id="ARBA00006759"/>
    </source>
</evidence>
<feature type="binding site" evidence="7">
    <location>
        <position position="172"/>
    </location>
    <ligand>
        <name>Zn(2+)</name>
        <dbReference type="ChEBI" id="CHEBI:29105"/>
        <label>2</label>
    </ligand>
</feature>
<evidence type="ECO:0000256" key="4">
    <source>
        <dbReference type="ARBA" id="ARBA00022723"/>
    </source>
</evidence>
<dbReference type="InterPro" id="IPR032282">
    <property type="entry name" value="HAGH_C"/>
</dbReference>
<dbReference type="Proteomes" id="UP000254343">
    <property type="component" value="Unassembled WGS sequence"/>
</dbReference>
<dbReference type="UniPathway" id="UPA00619">
    <property type="reaction ID" value="UER00676"/>
</dbReference>
<dbReference type="Pfam" id="PF00753">
    <property type="entry name" value="Lactamase_B"/>
    <property type="match status" value="1"/>
</dbReference>
<evidence type="ECO:0000259" key="8">
    <source>
        <dbReference type="SMART" id="SM00849"/>
    </source>
</evidence>
<comment type="function">
    <text evidence="7">Thiolesterase that catalyzes the hydrolysis of S-D-lactoyl-glutathione to form glutathione and D-lactic acid.</text>
</comment>
<feature type="binding site" evidence="7">
    <location>
        <position position="61"/>
    </location>
    <ligand>
        <name>Zn(2+)</name>
        <dbReference type="ChEBI" id="CHEBI:29105"/>
        <label>2</label>
    </ligand>
</feature>
<dbReference type="NCBIfam" id="TIGR03413">
    <property type="entry name" value="GSH_gloB"/>
    <property type="match status" value="1"/>
</dbReference>
<keyword evidence="4 7" id="KW-0479">Metal-binding</keyword>
<evidence type="ECO:0000256" key="2">
    <source>
        <dbReference type="ARBA" id="ARBA00004963"/>
    </source>
</evidence>
<dbReference type="InterPro" id="IPR035680">
    <property type="entry name" value="Clx_II_MBL"/>
</dbReference>
<feature type="binding site" evidence="7">
    <location>
        <position position="60"/>
    </location>
    <ligand>
        <name>Zn(2+)</name>
        <dbReference type="ChEBI" id="CHEBI:29105"/>
        <label>2</label>
    </ligand>
</feature>
<dbReference type="PIRSF" id="PIRSF005457">
    <property type="entry name" value="Glx"/>
    <property type="match status" value="1"/>
</dbReference>
<comment type="subunit">
    <text evidence="7">Monomer.</text>
</comment>
<feature type="binding site" evidence="7">
    <location>
        <position position="134"/>
    </location>
    <ligand>
        <name>Zn(2+)</name>
        <dbReference type="ChEBI" id="CHEBI:29105"/>
        <label>1</label>
    </ligand>
</feature>
<dbReference type="AlphaFoldDB" id="A0A380W4M2"/>
<dbReference type="PANTHER" id="PTHR43705:SF1">
    <property type="entry name" value="HYDROXYACYLGLUTATHIONE HYDROLASE GLOB"/>
    <property type="match status" value="1"/>
</dbReference>
<organism evidence="9 10">
    <name type="scientific">Afipia felis</name>
    <name type="common">Cat scratch disease bacillus</name>
    <dbReference type="NCBI Taxonomy" id="1035"/>
    <lineage>
        <taxon>Bacteria</taxon>
        <taxon>Pseudomonadati</taxon>
        <taxon>Pseudomonadota</taxon>
        <taxon>Alphaproteobacteria</taxon>
        <taxon>Hyphomicrobiales</taxon>
        <taxon>Nitrobacteraceae</taxon>
        <taxon>Afipia</taxon>
    </lineage>
</organism>
<comment type="catalytic activity">
    <reaction evidence="1 7">
        <text>an S-(2-hydroxyacyl)glutathione + H2O = a 2-hydroxy carboxylate + glutathione + H(+)</text>
        <dbReference type="Rhea" id="RHEA:21864"/>
        <dbReference type="ChEBI" id="CHEBI:15377"/>
        <dbReference type="ChEBI" id="CHEBI:15378"/>
        <dbReference type="ChEBI" id="CHEBI:57925"/>
        <dbReference type="ChEBI" id="CHEBI:58896"/>
        <dbReference type="ChEBI" id="CHEBI:71261"/>
        <dbReference type="EC" id="3.1.2.6"/>
    </reaction>
</comment>
<proteinExistence type="inferred from homology"/>
<comment type="similarity">
    <text evidence="3 7">Belongs to the metallo-beta-lactamase superfamily. Glyoxalase II family.</text>
</comment>
<dbReference type="Pfam" id="PF16123">
    <property type="entry name" value="HAGH_C"/>
    <property type="match status" value="1"/>
</dbReference>
<evidence type="ECO:0000256" key="1">
    <source>
        <dbReference type="ARBA" id="ARBA00001623"/>
    </source>
</evidence>
<gene>
    <name evidence="9" type="primary">gloB_2</name>
    <name evidence="7" type="synonym">gloB</name>
    <name evidence="9" type="ORF">NCTC12722_01097</name>
</gene>
<feature type="binding site" evidence="7">
    <location>
        <position position="134"/>
    </location>
    <ligand>
        <name>Zn(2+)</name>
        <dbReference type="ChEBI" id="CHEBI:29105"/>
        <label>2</label>
    </ligand>
</feature>
<dbReference type="RefSeq" id="WP_002718697.1">
    <property type="nucleotide sequence ID" value="NZ_UFSI01000001.1"/>
</dbReference>
<dbReference type="SMART" id="SM00849">
    <property type="entry name" value="Lactamase_B"/>
    <property type="match status" value="1"/>
</dbReference>
<comment type="cofactor">
    <cofactor evidence="7">
        <name>Zn(2+)</name>
        <dbReference type="ChEBI" id="CHEBI:29105"/>
    </cofactor>
    <text evidence="7">Binds 2 Zn(2+) ions per subunit.</text>
</comment>
<dbReference type="InterPro" id="IPR036866">
    <property type="entry name" value="RibonucZ/Hydroxyglut_hydro"/>
</dbReference>
<dbReference type="GO" id="GO:0046872">
    <property type="term" value="F:metal ion binding"/>
    <property type="evidence" value="ECO:0007669"/>
    <property type="project" value="UniProtKB-KW"/>
</dbReference>
<dbReference type="InterPro" id="IPR017782">
    <property type="entry name" value="Hydroxyacylglutathione_Hdrlase"/>
</dbReference>
<keyword evidence="5 7" id="KW-0378">Hydrolase</keyword>
<dbReference type="EMBL" id="UIGB01000001">
    <property type="protein sequence ID" value="SUU83918.1"/>
    <property type="molecule type" value="Genomic_DNA"/>
</dbReference>
<dbReference type="InterPro" id="IPR001279">
    <property type="entry name" value="Metallo-B-lactamas"/>
</dbReference>
<keyword evidence="6 7" id="KW-0862">Zinc</keyword>
<dbReference type="SUPFAM" id="SSF56281">
    <property type="entry name" value="Metallo-hydrolase/oxidoreductase"/>
    <property type="match status" value="1"/>
</dbReference>
<feature type="binding site" evidence="7">
    <location>
        <position position="115"/>
    </location>
    <ligand>
        <name>Zn(2+)</name>
        <dbReference type="ChEBI" id="CHEBI:29105"/>
        <label>1</label>
    </ligand>
</feature>
<protein>
    <recommendedName>
        <fullName evidence="7">Hydroxyacylglutathione hydrolase</fullName>
        <ecNumber evidence="7">3.1.2.6</ecNumber>
    </recommendedName>
    <alternativeName>
        <fullName evidence="7">Glyoxalase II</fullName>
        <shortName evidence="7">Glx II</shortName>
    </alternativeName>
</protein>
<dbReference type="GO" id="GO:0019243">
    <property type="term" value="P:methylglyoxal catabolic process to D-lactate via S-lactoyl-glutathione"/>
    <property type="evidence" value="ECO:0007669"/>
    <property type="project" value="UniProtKB-UniRule"/>
</dbReference>
<dbReference type="GO" id="GO:0004416">
    <property type="term" value="F:hydroxyacylglutathione hydrolase activity"/>
    <property type="evidence" value="ECO:0007669"/>
    <property type="project" value="UniProtKB-UniRule"/>
</dbReference>
<sequence>MDTHVKMFSCLSDNFGCLIHDDSTNTTVAIDAPEAGSIIEALEKEGWSLSTILITHHHEDHVGGVDELKARYKCGVIAPHDQGGHAIANVDRRVVDGNTIYLGNLTARVMATPGHTLDHVTYVFDNQKLIFAADLLFSLGCGRVLEGDPAMMWASLLKVRALPDDYWVYCGHEYTQSNAKFALSIDPDNLDLRRRAEQVDQVRAAGKPTLPVRLGDEKRQNVFLRADEPSLARQLGMEGAPSAKVFGELRERKNRA</sequence>
<accession>A0A380W4M2</accession>
<evidence type="ECO:0000256" key="7">
    <source>
        <dbReference type="HAMAP-Rule" id="MF_01374"/>
    </source>
</evidence>
<feature type="binding site" evidence="7">
    <location>
        <position position="58"/>
    </location>
    <ligand>
        <name>Zn(2+)</name>
        <dbReference type="ChEBI" id="CHEBI:29105"/>
        <label>1</label>
    </ligand>
</feature>